<name>A0A2Z6MZZ8_TRISU</name>
<accession>A0A2Z6MZZ8</accession>
<dbReference type="Proteomes" id="UP000242715">
    <property type="component" value="Unassembled WGS sequence"/>
</dbReference>
<keyword evidence="2" id="KW-1185">Reference proteome</keyword>
<reference evidence="2" key="1">
    <citation type="journal article" date="2017" name="Front. Plant Sci.">
        <title>Climate Clever Clovers: New Paradigm to Reduce the Environmental Footprint of Ruminants by Breeding Low Methanogenic Forages Utilizing Haplotype Variation.</title>
        <authorList>
            <person name="Kaur P."/>
            <person name="Appels R."/>
            <person name="Bayer P.E."/>
            <person name="Keeble-Gagnere G."/>
            <person name="Wang J."/>
            <person name="Hirakawa H."/>
            <person name="Shirasawa K."/>
            <person name="Vercoe P."/>
            <person name="Stefanova K."/>
            <person name="Durmic Z."/>
            <person name="Nichols P."/>
            <person name="Revell C."/>
            <person name="Isobe S.N."/>
            <person name="Edwards D."/>
            <person name="Erskine W."/>
        </authorList>
    </citation>
    <scope>NUCLEOTIDE SEQUENCE [LARGE SCALE GENOMIC DNA]</scope>
    <source>
        <strain evidence="2">cv. Daliak</strain>
    </source>
</reference>
<evidence type="ECO:0000313" key="2">
    <source>
        <dbReference type="Proteomes" id="UP000242715"/>
    </source>
</evidence>
<evidence type="ECO:0000313" key="1">
    <source>
        <dbReference type="EMBL" id="GAU37326.1"/>
    </source>
</evidence>
<protein>
    <submittedName>
        <fullName evidence="1">Uncharacterized protein</fullName>
    </submittedName>
</protein>
<dbReference type="EMBL" id="DF973666">
    <property type="protein sequence ID" value="GAU37326.1"/>
    <property type="molecule type" value="Genomic_DNA"/>
</dbReference>
<dbReference type="AlphaFoldDB" id="A0A2Z6MZZ8"/>
<sequence>MGRDEIYLLRFRYGYVDKSVMIATHLRLFEKNKEYVTNSIFGCAVGYRSSASRALKRGK</sequence>
<organism evidence="1 2">
    <name type="scientific">Trifolium subterraneum</name>
    <name type="common">Subterranean clover</name>
    <dbReference type="NCBI Taxonomy" id="3900"/>
    <lineage>
        <taxon>Eukaryota</taxon>
        <taxon>Viridiplantae</taxon>
        <taxon>Streptophyta</taxon>
        <taxon>Embryophyta</taxon>
        <taxon>Tracheophyta</taxon>
        <taxon>Spermatophyta</taxon>
        <taxon>Magnoliopsida</taxon>
        <taxon>eudicotyledons</taxon>
        <taxon>Gunneridae</taxon>
        <taxon>Pentapetalae</taxon>
        <taxon>rosids</taxon>
        <taxon>fabids</taxon>
        <taxon>Fabales</taxon>
        <taxon>Fabaceae</taxon>
        <taxon>Papilionoideae</taxon>
        <taxon>50 kb inversion clade</taxon>
        <taxon>NPAAA clade</taxon>
        <taxon>Hologalegina</taxon>
        <taxon>IRL clade</taxon>
        <taxon>Trifolieae</taxon>
        <taxon>Trifolium</taxon>
    </lineage>
</organism>
<gene>
    <name evidence="1" type="ORF">TSUD_61400</name>
</gene>
<proteinExistence type="predicted"/>